<dbReference type="STRING" id="1457250.GCA_000755225_02745"/>
<protein>
    <submittedName>
        <fullName evidence="2">Uncharacterized protein</fullName>
    </submittedName>
</protein>
<dbReference type="RefSeq" id="WP_049993559.1">
    <property type="nucleotide sequence ID" value="NZ_CP031310.1"/>
</dbReference>
<evidence type="ECO:0000256" key="1">
    <source>
        <dbReference type="SAM" id="Phobius"/>
    </source>
</evidence>
<evidence type="ECO:0000313" key="2">
    <source>
        <dbReference type="EMBL" id="QCC50115.1"/>
    </source>
</evidence>
<dbReference type="KEGG" id="hsn:DV733_02235"/>
<dbReference type="Proteomes" id="UP000296706">
    <property type="component" value="Chromosome"/>
</dbReference>
<dbReference type="OrthoDB" id="342245at2157"/>
<keyword evidence="1" id="KW-0472">Membrane</keyword>
<gene>
    <name evidence="2" type="ORF">DV733_02235</name>
</gene>
<keyword evidence="3" id="KW-1185">Reference proteome</keyword>
<dbReference type="GeneID" id="39846648"/>
<keyword evidence="1" id="KW-0812">Transmembrane</keyword>
<dbReference type="AlphaFoldDB" id="A0A4D6H902"/>
<sequence length="256" mass="27258">MSLIPSSKGTTALVALVIAMAAVGTAAAVTASDTSAPDEAQVGEEVSVSVTLSNLYSDNDEWTLRGTTQLTNVTGWEVTKVRPAGNTTEEYTGQDSFETGISNADNVTDVVVTITGDAPPVEEFQYDPPQRFEAAKLSQAVGQGESTIETVQIHHYTNESQQALNAIQSADEAVSGTDNADAQSYLQNAIDFYETGNFDQAISNAEQAEETANEAKSSQDTMTLILYGVGALVVLALIGGGVYYYRNQQDSYDKLR</sequence>
<organism evidence="2 3">
    <name type="scientific">Halapricum salinum</name>
    <dbReference type="NCBI Taxonomy" id="1457250"/>
    <lineage>
        <taxon>Archaea</taxon>
        <taxon>Methanobacteriati</taxon>
        <taxon>Methanobacteriota</taxon>
        <taxon>Stenosarchaea group</taxon>
        <taxon>Halobacteria</taxon>
        <taxon>Halobacteriales</taxon>
        <taxon>Haloarculaceae</taxon>
        <taxon>Halapricum</taxon>
    </lineage>
</organism>
<keyword evidence="1" id="KW-1133">Transmembrane helix</keyword>
<feature type="transmembrane region" description="Helical" evidence="1">
    <location>
        <begin position="224"/>
        <end position="245"/>
    </location>
</feature>
<proteinExistence type="predicted"/>
<dbReference type="EMBL" id="CP031310">
    <property type="protein sequence ID" value="QCC50115.1"/>
    <property type="molecule type" value="Genomic_DNA"/>
</dbReference>
<accession>A0A4D6H902</accession>
<reference evidence="2 3" key="1">
    <citation type="journal article" date="2019" name="Nat. Commun.">
        <title>A new type of DNA phosphorothioation-based antiviral system in archaea.</title>
        <authorList>
            <person name="Xiong L."/>
            <person name="Liu S."/>
            <person name="Chen S."/>
            <person name="Xiao Y."/>
            <person name="Zhu B."/>
            <person name="Gao Y."/>
            <person name="Zhang Y."/>
            <person name="Chen B."/>
            <person name="Luo J."/>
            <person name="Deng Z."/>
            <person name="Chen X."/>
            <person name="Wang L."/>
            <person name="Chen S."/>
        </authorList>
    </citation>
    <scope>NUCLEOTIDE SEQUENCE [LARGE SCALE GENOMIC DNA]</scope>
    <source>
        <strain evidence="2 3">CBA1105</strain>
    </source>
</reference>
<evidence type="ECO:0000313" key="3">
    <source>
        <dbReference type="Proteomes" id="UP000296706"/>
    </source>
</evidence>
<name>A0A4D6H902_9EURY</name>